<keyword evidence="3" id="KW-1185">Reference proteome</keyword>
<evidence type="ECO:0000313" key="3">
    <source>
        <dbReference type="Proteomes" id="UP000482155"/>
    </source>
</evidence>
<proteinExistence type="predicted"/>
<accession>A0A6B3SZI7</accession>
<dbReference type="Proteomes" id="UP000482155">
    <property type="component" value="Unassembled WGS sequence"/>
</dbReference>
<name>A0A6B3SZI7_9BURK</name>
<dbReference type="RefSeq" id="WP_163968685.1">
    <property type="nucleotide sequence ID" value="NZ_JAAIVB010000085.1"/>
</dbReference>
<dbReference type="Pfam" id="PF14086">
    <property type="entry name" value="DUF4266"/>
    <property type="match status" value="1"/>
</dbReference>
<comment type="caution">
    <text evidence="2">The sequence shown here is derived from an EMBL/GenBank/DDBJ whole genome shotgun (WGS) entry which is preliminary data.</text>
</comment>
<reference evidence="2 3" key="1">
    <citation type="submission" date="2020-02" db="EMBL/GenBank/DDBJ databases">
        <authorList>
            <person name="Kim M.K."/>
        </authorList>
    </citation>
    <scope>NUCLEOTIDE SEQUENCE [LARGE SCALE GENOMIC DNA]</scope>
    <source>
        <strain evidence="2 3">17J57-3</strain>
    </source>
</reference>
<protein>
    <submittedName>
        <fullName evidence="2">DUF4266 domain-containing protein</fullName>
    </submittedName>
</protein>
<sequence length="77" mass="7965">MMLPPPQTILVLAGLGLLVSCRPIEPVQPWQKGTLAREEMTMEGGDVLGARSLDHVYDSREAASGGGRVGGGGCGCN</sequence>
<evidence type="ECO:0000259" key="1">
    <source>
        <dbReference type="Pfam" id="PF14086"/>
    </source>
</evidence>
<feature type="domain" description="DUF4266" evidence="1">
    <location>
        <begin position="27"/>
        <end position="77"/>
    </location>
</feature>
<organism evidence="2 3">
    <name type="scientific">Noviherbaspirillum galbum</name>
    <dbReference type="NCBI Taxonomy" id="2709383"/>
    <lineage>
        <taxon>Bacteria</taxon>
        <taxon>Pseudomonadati</taxon>
        <taxon>Pseudomonadota</taxon>
        <taxon>Betaproteobacteria</taxon>
        <taxon>Burkholderiales</taxon>
        <taxon>Oxalobacteraceae</taxon>
        <taxon>Noviherbaspirillum</taxon>
    </lineage>
</organism>
<dbReference type="InterPro" id="IPR025362">
    <property type="entry name" value="DUF4266"/>
</dbReference>
<gene>
    <name evidence="2" type="ORF">G3574_27040</name>
</gene>
<evidence type="ECO:0000313" key="2">
    <source>
        <dbReference type="EMBL" id="NEX64752.1"/>
    </source>
</evidence>
<dbReference type="AlphaFoldDB" id="A0A6B3SZI7"/>
<dbReference type="EMBL" id="JAAIVB010000085">
    <property type="protein sequence ID" value="NEX64752.1"/>
    <property type="molecule type" value="Genomic_DNA"/>
</dbReference>